<accession>A0ABN2F1D3</accession>
<evidence type="ECO:0000313" key="5">
    <source>
        <dbReference type="Proteomes" id="UP001501319"/>
    </source>
</evidence>
<organism evidence="4 5">
    <name type="scientific">Kribbella alba</name>
    <dbReference type="NCBI Taxonomy" id="190197"/>
    <lineage>
        <taxon>Bacteria</taxon>
        <taxon>Bacillati</taxon>
        <taxon>Actinomycetota</taxon>
        <taxon>Actinomycetes</taxon>
        <taxon>Propionibacteriales</taxon>
        <taxon>Kribbellaceae</taxon>
        <taxon>Kribbella</taxon>
    </lineage>
</organism>
<evidence type="ECO:0000256" key="2">
    <source>
        <dbReference type="ARBA" id="ARBA00022679"/>
    </source>
</evidence>
<keyword evidence="2 4" id="KW-0808">Transferase</keyword>
<comment type="similarity">
    <text evidence="1">Belongs to the P-Pant transferase superfamily. Gsp/Sfp/HetI/AcpT family.</text>
</comment>
<dbReference type="GO" id="GO:0016740">
    <property type="term" value="F:transferase activity"/>
    <property type="evidence" value="ECO:0007669"/>
    <property type="project" value="UniProtKB-KW"/>
</dbReference>
<dbReference type="InterPro" id="IPR037143">
    <property type="entry name" value="4-PPantetheinyl_Trfase_dom_sf"/>
</dbReference>
<dbReference type="InterPro" id="IPR050559">
    <property type="entry name" value="P-Pant_transferase_sf"/>
</dbReference>
<dbReference type="Proteomes" id="UP001501319">
    <property type="component" value="Unassembled WGS sequence"/>
</dbReference>
<evidence type="ECO:0000256" key="1">
    <source>
        <dbReference type="ARBA" id="ARBA00010990"/>
    </source>
</evidence>
<proteinExistence type="inferred from homology"/>
<dbReference type="Gene3D" id="3.90.470.20">
    <property type="entry name" value="4'-phosphopantetheinyl transferase domain"/>
    <property type="match status" value="2"/>
</dbReference>
<dbReference type="PANTHER" id="PTHR12215:SF10">
    <property type="entry name" value="L-AMINOADIPATE-SEMIALDEHYDE DEHYDROGENASE-PHOSPHOPANTETHEINYL TRANSFERASE"/>
    <property type="match status" value="1"/>
</dbReference>
<keyword evidence="5" id="KW-1185">Reference proteome</keyword>
<dbReference type="PANTHER" id="PTHR12215">
    <property type="entry name" value="PHOSPHOPANTETHEINE TRANSFERASE"/>
    <property type="match status" value="1"/>
</dbReference>
<name>A0ABN2F1D3_9ACTN</name>
<protein>
    <submittedName>
        <fullName evidence="4">4'-phosphopantetheinyl transferase superfamily protein</fullName>
    </submittedName>
</protein>
<feature type="domain" description="4'-phosphopantetheinyl transferase" evidence="3">
    <location>
        <begin position="88"/>
        <end position="191"/>
    </location>
</feature>
<comment type="caution">
    <text evidence="4">The sequence shown here is derived from an EMBL/GenBank/DDBJ whole genome shotgun (WGS) entry which is preliminary data.</text>
</comment>
<dbReference type="SUPFAM" id="SSF56214">
    <property type="entry name" value="4'-phosphopantetheinyl transferase"/>
    <property type="match status" value="2"/>
</dbReference>
<sequence>MADELDGAEHGRLVAYARDEDKARFLLGCAVARRVLGVHLLLPPDQVKLDRTCPDCGRPHGKVRTEGMQLSVSHSGDLVAVAFHPSTPVGLDVEVIDPKIDADSLATVSLAEVETKELARYEPAARARAFTAYWTRKEAVVKATGHGMRADLRKVIVSAPDQPAEVQEWHGYDGPVQLVDLEAGSDYAAALAVLAAGDLTVHSIDAAPLLSSGSAHRR</sequence>
<evidence type="ECO:0000259" key="3">
    <source>
        <dbReference type="Pfam" id="PF01648"/>
    </source>
</evidence>
<dbReference type="InterPro" id="IPR008278">
    <property type="entry name" value="4-PPantetheinyl_Trfase_dom"/>
</dbReference>
<evidence type="ECO:0000313" key="4">
    <source>
        <dbReference type="EMBL" id="GAA1626114.1"/>
    </source>
</evidence>
<reference evidence="5" key="1">
    <citation type="journal article" date="2019" name="Int. J. Syst. Evol. Microbiol.">
        <title>The Global Catalogue of Microorganisms (GCM) 10K type strain sequencing project: providing services to taxonomists for standard genome sequencing and annotation.</title>
        <authorList>
            <consortium name="The Broad Institute Genomics Platform"/>
            <consortium name="The Broad Institute Genome Sequencing Center for Infectious Disease"/>
            <person name="Wu L."/>
            <person name="Ma J."/>
        </authorList>
    </citation>
    <scope>NUCLEOTIDE SEQUENCE [LARGE SCALE GENOMIC DNA]</scope>
    <source>
        <strain evidence="5">JCM 14306</strain>
    </source>
</reference>
<dbReference type="Pfam" id="PF01648">
    <property type="entry name" value="ACPS"/>
    <property type="match status" value="1"/>
</dbReference>
<gene>
    <name evidence="4" type="ORF">GCM10009744_12450</name>
</gene>
<dbReference type="EMBL" id="BAAANE010000003">
    <property type="protein sequence ID" value="GAA1626114.1"/>
    <property type="molecule type" value="Genomic_DNA"/>
</dbReference>